<name>A0ACC0XV37_9ROSI</name>
<keyword evidence="2" id="KW-1185">Reference proteome</keyword>
<evidence type="ECO:0000313" key="2">
    <source>
        <dbReference type="Proteomes" id="UP001163603"/>
    </source>
</evidence>
<proteinExistence type="predicted"/>
<evidence type="ECO:0000313" key="1">
    <source>
        <dbReference type="EMBL" id="KAJ0024418.1"/>
    </source>
</evidence>
<protein>
    <submittedName>
        <fullName evidence="1">Uncharacterized protein</fullName>
    </submittedName>
</protein>
<gene>
    <name evidence="1" type="ORF">Pint_08069</name>
</gene>
<dbReference type="EMBL" id="CM047745">
    <property type="protein sequence ID" value="KAJ0024418.1"/>
    <property type="molecule type" value="Genomic_DNA"/>
</dbReference>
<sequence length="86" mass="9383">MVSPSEEESGNEAEPWFKSKKGSVIPANRRLVKRLMFDHFVKSIASLFGSTWCSDAISSLKMVSEPNSTNDGKSTTAVYPCPPESA</sequence>
<organism evidence="1 2">
    <name type="scientific">Pistacia integerrima</name>
    <dbReference type="NCBI Taxonomy" id="434235"/>
    <lineage>
        <taxon>Eukaryota</taxon>
        <taxon>Viridiplantae</taxon>
        <taxon>Streptophyta</taxon>
        <taxon>Embryophyta</taxon>
        <taxon>Tracheophyta</taxon>
        <taxon>Spermatophyta</taxon>
        <taxon>Magnoliopsida</taxon>
        <taxon>eudicotyledons</taxon>
        <taxon>Gunneridae</taxon>
        <taxon>Pentapetalae</taxon>
        <taxon>rosids</taxon>
        <taxon>malvids</taxon>
        <taxon>Sapindales</taxon>
        <taxon>Anacardiaceae</taxon>
        <taxon>Pistacia</taxon>
    </lineage>
</organism>
<accession>A0ACC0XV37</accession>
<dbReference type="Proteomes" id="UP001163603">
    <property type="component" value="Chromosome 10"/>
</dbReference>
<comment type="caution">
    <text evidence="1">The sequence shown here is derived from an EMBL/GenBank/DDBJ whole genome shotgun (WGS) entry which is preliminary data.</text>
</comment>
<reference evidence="2" key="1">
    <citation type="journal article" date="2023" name="G3 (Bethesda)">
        <title>Genome assembly and association tests identify interacting loci associated with vigor, precocity, and sex in interspecific pistachio rootstocks.</title>
        <authorList>
            <person name="Palmer W."/>
            <person name="Jacygrad E."/>
            <person name="Sagayaradj S."/>
            <person name="Cavanaugh K."/>
            <person name="Han R."/>
            <person name="Bertier L."/>
            <person name="Beede B."/>
            <person name="Kafkas S."/>
            <person name="Golino D."/>
            <person name="Preece J."/>
            <person name="Michelmore R."/>
        </authorList>
    </citation>
    <scope>NUCLEOTIDE SEQUENCE [LARGE SCALE GENOMIC DNA]</scope>
</reference>